<dbReference type="GO" id="GO:0008521">
    <property type="term" value="F:acetyl-CoA transmembrane transporter activity"/>
    <property type="evidence" value="ECO:0007669"/>
    <property type="project" value="InterPro"/>
</dbReference>
<dbReference type="GO" id="GO:0035348">
    <property type="term" value="P:acetyl-CoA transmembrane transport"/>
    <property type="evidence" value="ECO:0007669"/>
    <property type="project" value="InterPro"/>
</dbReference>
<accession>A0A151Z8Z8</accession>
<feature type="transmembrane region" description="Helical" evidence="5">
    <location>
        <begin position="367"/>
        <end position="389"/>
    </location>
</feature>
<feature type="transmembrane region" description="Helical" evidence="5">
    <location>
        <begin position="308"/>
        <end position="327"/>
    </location>
</feature>
<feature type="transmembrane region" description="Helical" evidence="5">
    <location>
        <begin position="17"/>
        <end position="42"/>
    </location>
</feature>
<gene>
    <name evidence="6" type="ORF">DLAC_09049</name>
</gene>
<dbReference type="InterPro" id="IPR024371">
    <property type="entry name" value="AcetylCoA_trans_1-like"/>
</dbReference>
<organism evidence="6 7">
    <name type="scientific">Tieghemostelium lacteum</name>
    <name type="common">Slime mold</name>
    <name type="synonym">Dictyostelium lacteum</name>
    <dbReference type="NCBI Taxonomy" id="361077"/>
    <lineage>
        <taxon>Eukaryota</taxon>
        <taxon>Amoebozoa</taxon>
        <taxon>Evosea</taxon>
        <taxon>Eumycetozoa</taxon>
        <taxon>Dictyostelia</taxon>
        <taxon>Dictyosteliales</taxon>
        <taxon>Raperosteliaceae</taxon>
        <taxon>Tieghemostelium</taxon>
    </lineage>
</organism>
<evidence type="ECO:0000256" key="5">
    <source>
        <dbReference type="SAM" id="Phobius"/>
    </source>
</evidence>
<evidence type="ECO:0000313" key="6">
    <source>
        <dbReference type="EMBL" id="KYQ90428.1"/>
    </source>
</evidence>
<dbReference type="Gene3D" id="1.20.1250.20">
    <property type="entry name" value="MFS general substrate transporter like domains"/>
    <property type="match status" value="1"/>
</dbReference>
<dbReference type="AlphaFoldDB" id="A0A151Z8Z8"/>
<dbReference type="Proteomes" id="UP000076078">
    <property type="component" value="Unassembled WGS sequence"/>
</dbReference>
<dbReference type="EMBL" id="LODT01000037">
    <property type="protein sequence ID" value="KYQ90428.1"/>
    <property type="molecule type" value="Genomic_DNA"/>
</dbReference>
<feature type="transmembrane region" description="Helical" evidence="5">
    <location>
        <begin position="148"/>
        <end position="173"/>
    </location>
</feature>
<dbReference type="InterPro" id="IPR036259">
    <property type="entry name" value="MFS_trans_sf"/>
</dbReference>
<feature type="transmembrane region" description="Helical" evidence="5">
    <location>
        <begin position="85"/>
        <end position="103"/>
    </location>
</feature>
<proteinExistence type="predicted"/>
<protein>
    <submittedName>
        <fullName evidence="6">Putative acetyl-CoA transporter</fullName>
    </submittedName>
</protein>
<dbReference type="FunCoup" id="A0A151Z8Z8">
    <property type="interactions" value="24"/>
</dbReference>
<evidence type="ECO:0000256" key="2">
    <source>
        <dbReference type="ARBA" id="ARBA00022692"/>
    </source>
</evidence>
<comment type="caution">
    <text evidence="6">The sequence shown here is derived from an EMBL/GenBank/DDBJ whole genome shotgun (WGS) entry which is preliminary data.</text>
</comment>
<keyword evidence="4 5" id="KW-0472">Membrane</keyword>
<keyword evidence="2 5" id="KW-0812">Transmembrane</keyword>
<dbReference type="SUPFAM" id="SSF103473">
    <property type="entry name" value="MFS general substrate transporter"/>
    <property type="match status" value="1"/>
</dbReference>
<dbReference type="PANTHER" id="PTHR12778:SF9">
    <property type="entry name" value="ACETYL-COENZYME A TRANSPORTER 1"/>
    <property type="match status" value="1"/>
</dbReference>
<evidence type="ECO:0000313" key="7">
    <source>
        <dbReference type="Proteomes" id="UP000076078"/>
    </source>
</evidence>
<feature type="transmembrane region" description="Helical" evidence="5">
    <location>
        <begin position="193"/>
        <end position="215"/>
    </location>
</feature>
<dbReference type="OrthoDB" id="6415790at2759"/>
<evidence type="ECO:0000256" key="4">
    <source>
        <dbReference type="ARBA" id="ARBA00023136"/>
    </source>
</evidence>
<dbReference type="PANTHER" id="PTHR12778">
    <property type="entry name" value="SOLUTE CARRIER FAMILY 33 ACETYL-COA TRANSPORTER -RELATED"/>
    <property type="match status" value="1"/>
</dbReference>
<dbReference type="GO" id="GO:0016020">
    <property type="term" value="C:membrane"/>
    <property type="evidence" value="ECO:0007669"/>
    <property type="project" value="UniProtKB-SubCell"/>
</dbReference>
<keyword evidence="3 5" id="KW-1133">Transmembrane helix</keyword>
<keyword evidence="7" id="KW-1185">Reference proteome</keyword>
<dbReference type="InParanoid" id="A0A151Z8Z8"/>
<comment type="subcellular location">
    <subcellularLocation>
        <location evidence="1">Membrane</location>
        <topology evidence="1">Multi-pass membrane protein</topology>
    </subcellularLocation>
</comment>
<reference evidence="6 7" key="1">
    <citation type="submission" date="2015-12" db="EMBL/GenBank/DDBJ databases">
        <title>Dictyostelia acquired genes for synthesis and detection of signals that induce cell-type specialization by lateral gene transfer from prokaryotes.</title>
        <authorList>
            <person name="Gloeckner G."/>
            <person name="Schaap P."/>
        </authorList>
    </citation>
    <scope>NUCLEOTIDE SEQUENCE [LARGE SCALE GENOMIC DNA]</scope>
    <source>
        <strain evidence="6 7">TK</strain>
    </source>
</reference>
<dbReference type="InterPro" id="IPR004752">
    <property type="entry name" value="AmpG_permease/AT-1"/>
</dbReference>
<feature type="transmembrane region" description="Helical" evidence="5">
    <location>
        <begin position="115"/>
        <end position="136"/>
    </location>
</feature>
<name>A0A151Z8Z8_TIELA</name>
<feature type="transmembrane region" description="Helical" evidence="5">
    <location>
        <begin position="471"/>
        <end position="494"/>
    </location>
</feature>
<dbReference type="Pfam" id="PF13000">
    <property type="entry name" value="Acatn"/>
    <property type="match status" value="2"/>
</dbReference>
<feature type="transmembrane region" description="Helical" evidence="5">
    <location>
        <begin position="339"/>
        <end position="361"/>
    </location>
</feature>
<sequence length="508" mass="58389">MMINRLKNQYGDDFYNIIWLISLYLIQGVPLGIVFGTIPFLLHKYASYTQIGIFYCCTYPYSLKLLWSPIVDSYYHRDFGRRKSWIVPIQIIAGIMLIILSYFVDNLIENSVDSIGTITIIFFTMIFFMATQDIAVDGWALTILDKKHLHLASTCQTIGLNLGYFLSYTIFLALSSPTFSNRYLRIEPQDEGIITLSGYIYFWGFVFIIVSLYLAKFKSEHHQNNSTQSVITKESEDHQQKQVEVEEEEVEDIDKLTPTQVYKLLWKIIKLAHIKKMTLFFIISKIVFQVNESALSLKLIDRGLDKEYISSFSILQFPCLLVFSVIINKFIKDRPLSMWVFGYSLGVILVFCNMLSVYMFPIDHVGWGYYLLLCLLSISTSLTGSLLMISQTSYFLKISDKSIGGTYLTLCNTIANFAGTYPKIIILTLVDKLTTSKCIISLFDAEILELGDISKELCTEKGGQYLIENDGYYPVAILSFLYGIFMVAILYRYFIPLERIKIGNDMKK</sequence>
<dbReference type="OMA" id="RRKSWIM"/>
<evidence type="ECO:0000256" key="1">
    <source>
        <dbReference type="ARBA" id="ARBA00004141"/>
    </source>
</evidence>
<dbReference type="STRING" id="361077.A0A151Z8Z8"/>
<evidence type="ECO:0000256" key="3">
    <source>
        <dbReference type="ARBA" id="ARBA00022989"/>
    </source>
</evidence>